<dbReference type="Gene3D" id="3.40.50.300">
    <property type="entry name" value="P-loop containing nucleotide triphosphate hydrolases"/>
    <property type="match status" value="1"/>
</dbReference>
<accession>A0AA88X573</accession>
<evidence type="ECO:0000313" key="1">
    <source>
        <dbReference type="EMBL" id="KAK3039549.1"/>
    </source>
</evidence>
<keyword evidence="2" id="KW-1185">Reference proteome</keyword>
<dbReference type="EMBL" id="JAVXUP010000074">
    <property type="protein sequence ID" value="KAK3039549.1"/>
    <property type="molecule type" value="Genomic_DNA"/>
</dbReference>
<dbReference type="AlphaFoldDB" id="A0AA88X573"/>
<proteinExistence type="predicted"/>
<comment type="caution">
    <text evidence="1">The sequence shown here is derived from an EMBL/GenBank/DDBJ whole genome shotgun (WGS) entry which is preliminary data.</text>
</comment>
<protein>
    <submittedName>
        <fullName evidence="1">Uncharacterized protein</fullName>
    </submittedName>
</protein>
<evidence type="ECO:0000313" key="2">
    <source>
        <dbReference type="Proteomes" id="UP001188597"/>
    </source>
</evidence>
<dbReference type="GO" id="GO:0003924">
    <property type="term" value="F:GTPase activity"/>
    <property type="evidence" value="ECO:0007669"/>
    <property type="project" value="InterPro"/>
</dbReference>
<dbReference type="GO" id="GO:0005525">
    <property type="term" value="F:GTP binding"/>
    <property type="evidence" value="ECO:0007669"/>
    <property type="project" value="InterPro"/>
</dbReference>
<gene>
    <name evidence="1" type="ORF">RJ639_027693</name>
</gene>
<sequence>MDDSEDDVDGGEEYLFKVVVVGDSAMGKSNLLSRYARDEFNPHSKAIISILHTIILFKNPPERLILNAASVFGCLLEPTNNVFVETVIVISSSALQSCFHRFLLSWYGIPTYLDLMPEVRPCLRLMLMSSIDIDYLESIVQALASIPRGGQPVPDLDLFLKFKLQSNKVYYTAAGPWSLDTALKTSYLHVLGTSGPARVTIWQWEGRSSPNFERMHVLQIAVVTTPYLDEFYATA</sequence>
<dbReference type="Proteomes" id="UP001188597">
    <property type="component" value="Unassembled WGS sequence"/>
</dbReference>
<dbReference type="Pfam" id="PF00071">
    <property type="entry name" value="Ras"/>
    <property type="match status" value="1"/>
</dbReference>
<dbReference type="InterPro" id="IPR001806">
    <property type="entry name" value="Small_GTPase"/>
</dbReference>
<name>A0AA88X573_9ASTE</name>
<dbReference type="InterPro" id="IPR027417">
    <property type="entry name" value="P-loop_NTPase"/>
</dbReference>
<organism evidence="1 2">
    <name type="scientific">Escallonia herrerae</name>
    <dbReference type="NCBI Taxonomy" id="1293975"/>
    <lineage>
        <taxon>Eukaryota</taxon>
        <taxon>Viridiplantae</taxon>
        <taxon>Streptophyta</taxon>
        <taxon>Embryophyta</taxon>
        <taxon>Tracheophyta</taxon>
        <taxon>Spermatophyta</taxon>
        <taxon>Magnoliopsida</taxon>
        <taxon>eudicotyledons</taxon>
        <taxon>Gunneridae</taxon>
        <taxon>Pentapetalae</taxon>
        <taxon>asterids</taxon>
        <taxon>campanulids</taxon>
        <taxon>Escalloniales</taxon>
        <taxon>Escalloniaceae</taxon>
        <taxon>Escallonia</taxon>
    </lineage>
</organism>
<dbReference type="SUPFAM" id="SSF52540">
    <property type="entry name" value="P-loop containing nucleoside triphosphate hydrolases"/>
    <property type="match status" value="1"/>
</dbReference>
<reference evidence="1" key="1">
    <citation type="submission" date="2022-12" db="EMBL/GenBank/DDBJ databases">
        <title>Draft genome assemblies for two species of Escallonia (Escalloniales).</title>
        <authorList>
            <person name="Chanderbali A."/>
            <person name="Dervinis C."/>
            <person name="Anghel I."/>
            <person name="Soltis D."/>
            <person name="Soltis P."/>
            <person name="Zapata F."/>
        </authorList>
    </citation>
    <scope>NUCLEOTIDE SEQUENCE</scope>
    <source>
        <strain evidence="1">UCBG64.0493</strain>
        <tissue evidence="1">Leaf</tissue>
    </source>
</reference>